<keyword evidence="9" id="KW-1185">Reference proteome</keyword>
<name>A0A9W9VN33_9EURO</name>
<comment type="caution">
    <text evidence="8">The sequence shown here is derived from an EMBL/GenBank/DDBJ whole genome shotgun (WGS) entry which is preliminary data.</text>
</comment>
<keyword evidence="3" id="KW-0175">Coiled coil</keyword>
<dbReference type="SUPFAM" id="SSF58038">
    <property type="entry name" value="SNARE fusion complex"/>
    <property type="match status" value="1"/>
</dbReference>
<dbReference type="GO" id="GO:0097576">
    <property type="term" value="P:vacuole fusion"/>
    <property type="evidence" value="ECO:0007669"/>
    <property type="project" value="UniProtKB-ARBA"/>
</dbReference>
<dbReference type="CDD" id="cd15858">
    <property type="entry name" value="SNARE_VAM7"/>
    <property type="match status" value="1"/>
</dbReference>
<sequence length="379" mass="42277">MAPTVEIAIPTTSLSPTSPPHTVYHITLRLPLRSFTVSKRYSDFSAFHASLITQTSEPPPVSLPSKSWFSNTVSNQSFREDRRRGLEEYLQAINESPDGRWRTSSAWRTFLNLPTAAVASSNGAKNTSNRLHAAITDPGSASNGQITDPTLWLDYHRDMKTHLHDARLQLSRRDQETIPSKQHESSAQAKSSLVRAGTMLGHLEEGLRTLSSRGSQPGQSPSSSLGEGELRRRKDLLINARKEKDGLEDLLQAMATKTRLDSAVAAMPDKDKEELFGKLDSASNGRRTPARPGRVLGKETERTRELDNQGVLQLQKQTMQDQDQSVDELLKIIIRQRELGQAIHEELEVHNDLLRLADEDTDRLKAKLDVGKKRIGKIS</sequence>
<reference evidence="8" key="1">
    <citation type="submission" date="2022-12" db="EMBL/GenBank/DDBJ databases">
        <authorList>
            <person name="Petersen C."/>
        </authorList>
    </citation>
    <scope>NUCLEOTIDE SEQUENCE</scope>
    <source>
        <strain evidence="8">IBT 29677</strain>
    </source>
</reference>
<evidence type="ECO:0000259" key="7">
    <source>
        <dbReference type="PROSITE" id="PS50195"/>
    </source>
</evidence>
<protein>
    <recommendedName>
        <fullName evidence="10">PX domain-containing protein</fullName>
    </recommendedName>
</protein>
<evidence type="ECO:0000256" key="2">
    <source>
        <dbReference type="ARBA" id="ARBA00022554"/>
    </source>
</evidence>
<dbReference type="FunFam" id="1.20.5.110:FF:000058">
    <property type="entry name" value="VAM7p Vacuolar SNARE protein"/>
    <property type="match status" value="1"/>
</dbReference>
<dbReference type="PANTHER" id="PTHR22775:SF3">
    <property type="entry name" value="SORTING NEXIN-13"/>
    <property type="match status" value="1"/>
</dbReference>
<dbReference type="SMART" id="SM00312">
    <property type="entry name" value="PX"/>
    <property type="match status" value="1"/>
</dbReference>
<dbReference type="Pfam" id="PF00787">
    <property type="entry name" value="PX"/>
    <property type="match status" value="1"/>
</dbReference>
<dbReference type="PANTHER" id="PTHR22775">
    <property type="entry name" value="SORTING NEXIN"/>
    <property type="match status" value="1"/>
</dbReference>
<dbReference type="EMBL" id="JAPZBU010000009">
    <property type="protein sequence ID" value="KAJ5386188.1"/>
    <property type="molecule type" value="Genomic_DNA"/>
</dbReference>
<evidence type="ECO:0000256" key="4">
    <source>
        <dbReference type="ARBA" id="ARBA00054927"/>
    </source>
</evidence>
<feature type="domain" description="T-SNARE coiled-coil homology" evidence="6">
    <location>
        <begin position="316"/>
        <end position="378"/>
    </location>
</feature>
<evidence type="ECO:0000259" key="6">
    <source>
        <dbReference type="PROSITE" id="PS50192"/>
    </source>
</evidence>
<evidence type="ECO:0000256" key="1">
    <source>
        <dbReference type="ARBA" id="ARBA00004116"/>
    </source>
</evidence>
<gene>
    <name evidence="8" type="ORF">N7509_008729</name>
</gene>
<accession>A0A9W9VN33</accession>
<reference evidence="8" key="2">
    <citation type="journal article" date="2023" name="IMA Fungus">
        <title>Comparative genomic study of the Penicillium genus elucidates a diverse pangenome and 15 lateral gene transfer events.</title>
        <authorList>
            <person name="Petersen C."/>
            <person name="Sorensen T."/>
            <person name="Nielsen M.R."/>
            <person name="Sondergaard T.E."/>
            <person name="Sorensen J.L."/>
            <person name="Fitzpatrick D.A."/>
            <person name="Frisvad J.C."/>
            <person name="Nielsen K.L."/>
        </authorList>
    </citation>
    <scope>NUCLEOTIDE SEQUENCE</scope>
    <source>
        <strain evidence="8">IBT 29677</strain>
    </source>
</reference>
<dbReference type="OrthoDB" id="428895at2759"/>
<evidence type="ECO:0000256" key="3">
    <source>
        <dbReference type="ARBA" id="ARBA00023054"/>
    </source>
</evidence>
<evidence type="ECO:0000256" key="5">
    <source>
        <dbReference type="SAM" id="MobiDB-lite"/>
    </source>
</evidence>
<feature type="compositionally biased region" description="Low complexity" evidence="5">
    <location>
        <begin position="211"/>
        <end position="227"/>
    </location>
</feature>
<comment type="subcellular location">
    <subcellularLocation>
        <location evidence="1">Vacuole</location>
    </subcellularLocation>
</comment>
<dbReference type="SUPFAM" id="SSF64268">
    <property type="entry name" value="PX domain"/>
    <property type="match status" value="1"/>
</dbReference>
<comment type="function">
    <text evidence="4">Essential for proper morphogenesis of the vacuole. May exist as structural reinforcement on the surface of the vacuolar membrane and be required for maintenance against rupture by osmotic pressure.</text>
</comment>
<dbReference type="Gene3D" id="1.20.5.110">
    <property type="match status" value="1"/>
</dbReference>
<dbReference type="GO" id="GO:0000329">
    <property type="term" value="C:fungal-type vacuole membrane"/>
    <property type="evidence" value="ECO:0007669"/>
    <property type="project" value="UniProtKB-ARBA"/>
</dbReference>
<dbReference type="InterPro" id="IPR036871">
    <property type="entry name" value="PX_dom_sf"/>
</dbReference>
<dbReference type="SMART" id="SM00397">
    <property type="entry name" value="t_SNARE"/>
    <property type="match status" value="1"/>
</dbReference>
<dbReference type="RefSeq" id="XP_056483986.1">
    <property type="nucleotide sequence ID" value="XM_056633366.1"/>
</dbReference>
<dbReference type="AlphaFoldDB" id="A0A9W9VN33"/>
<dbReference type="GeneID" id="81372346"/>
<evidence type="ECO:0008006" key="10">
    <source>
        <dbReference type="Google" id="ProtNLM"/>
    </source>
</evidence>
<evidence type="ECO:0000313" key="8">
    <source>
        <dbReference type="EMBL" id="KAJ5386188.1"/>
    </source>
</evidence>
<dbReference type="Proteomes" id="UP001147747">
    <property type="component" value="Unassembled WGS sequence"/>
</dbReference>
<dbReference type="InterPro" id="IPR000727">
    <property type="entry name" value="T_SNARE_dom"/>
</dbReference>
<dbReference type="GO" id="GO:0035091">
    <property type="term" value="F:phosphatidylinositol binding"/>
    <property type="evidence" value="ECO:0007669"/>
    <property type="project" value="InterPro"/>
</dbReference>
<keyword evidence="2" id="KW-0926">Vacuole</keyword>
<feature type="region of interest" description="Disordered" evidence="5">
    <location>
        <begin position="209"/>
        <end position="231"/>
    </location>
</feature>
<dbReference type="Gene3D" id="3.30.1520.10">
    <property type="entry name" value="Phox-like domain"/>
    <property type="match status" value="1"/>
</dbReference>
<dbReference type="GO" id="GO:0007034">
    <property type="term" value="P:vacuolar transport"/>
    <property type="evidence" value="ECO:0007669"/>
    <property type="project" value="UniProtKB-ARBA"/>
</dbReference>
<organism evidence="8 9">
    <name type="scientific">Penicillium cosmopolitanum</name>
    <dbReference type="NCBI Taxonomy" id="1131564"/>
    <lineage>
        <taxon>Eukaryota</taxon>
        <taxon>Fungi</taxon>
        <taxon>Dikarya</taxon>
        <taxon>Ascomycota</taxon>
        <taxon>Pezizomycotina</taxon>
        <taxon>Eurotiomycetes</taxon>
        <taxon>Eurotiomycetidae</taxon>
        <taxon>Eurotiales</taxon>
        <taxon>Aspergillaceae</taxon>
        <taxon>Penicillium</taxon>
    </lineage>
</organism>
<dbReference type="InterPro" id="IPR001683">
    <property type="entry name" value="PX_dom"/>
</dbReference>
<feature type="domain" description="PX" evidence="7">
    <location>
        <begin position="2"/>
        <end position="117"/>
    </location>
</feature>
<dbReference type="PROSITE" id="PS50192">
    <property type="entry name" value="T_SNARE"/>
    <property type="match status" value="1"/>
</dbReference>
<dbReference type="PROSITE" id="PS50195">
    <property type="entry name" value="PX"/>
    <property type="match status" value="1"/>
</dbReference>
<proteinExistence type="predicted"/>
<dbReference type="CDD" id="cd06897">
    <property type="entry name" value="PX_SNARE"/>
    <property type="match status" value="1"/>
</dbReference>
<dbReference type="GO" id="GO:0016192">
    <property type="term" value="P:vesicle-mediated transport"/>
    <property type="evidence" value="ECO:0007669"/>
    <property type="project" value="UniProtKB-ARBA"/>
</dbReference>
<evidence type="ECO:0000313" key="9">
    <source>
        <dbReference type="Proteomes" id="UP001147747"/>
    </source>
</evidence>